<evidence type="ECO:0000313" key="3">
    <source>
        <dbReference type="EMBL" id="WKN36184.1"/>
    </source>
</evidence>
<protein>
    <submittedName>
        <fullName evidence="3">WYL domain-containing protein</fullName>
    </submittedName>
</protein>
<proteinExistence type="predicted"/>
<gene>
    <name evidence="3" type="ORF">K4G66_27850</name>
</gene>
<feature type="domain" description="WCX" evidence="2">
    <location>
        <begin position="218"/>
        <end position="290"/>
    </location>
</feature>
<dbReference type="AlphaFoldDB" id="A0AA49GLY0"/>
<sequence length="296" mass="34909">MNEQQRLLRLLKLISLLTSPLRRTARQYADLLEVNKTTIYRYFHTIEEAGYTLLIDDDNRHYLDRTSLRRNHPDLYFNEDEAQVLGDLVRSYDSPIQQDLLNKIYTHSTLSELANSIADAQQSVRYRLLKEAMQEEKQVVLRQYVSMNSQQVGDRRVEPIGFLHKDTIVEAYDVEKRAMRHFRLERIAEVKRSQTFFQHRKDHHKSSTDPFRVADLQPTEVVVKLTLTAAQQMKELYPATEDYFHTQNETVIFSAPVNTEFKLLDRLLLSLCDEVEIISPPSLRDHLLSIWSQRKF</sequence>
<name>A0AA49GLY0_9BACT</name>
<dbReference type="Pfam" id="PF25583">
    <property type="entry name" value="WCX"/>
    <property type="match status" value="1"/>
</dbReference>
<dbReference type="EMBL" id="CP120682">
    <property type="protein sequence ID" value="WKN36184.1"/>
    <property type="molecule type" value="Genomic_DNA"/>
</dbReference>
<dbReference type="PROSITE" id="PS52050">
    <property type="entry name" value="WYL"/>
    <property type="match status" value="1"/>
</dbReference>
<dbReference type="InterPro" id="IPR026881">
    <property type="entry name" value="WYL_dom"/>
</dbReference>
<reference evidence="3" key="1">
    <citation type="journal article" date="2023" name="Comput. Struct. Biotechnol. J.">
        <title>Discovery of a novel marine Bacteroidetes with a rich repertoire of carbohydrate-active enzymes.</title>
        <authorList>
            <person name="Chen B."/>
            <person name="Liu G."/>
            <person name="Chen Q."/>
            <person name="Wang H."/>
            <person name="Liu L."/>
            <person name="Tang K."/>
        </authorList>
    </citation>
    <scope>NUCLEOTIDE SEQUENCE</scope>
    <source>
        <strain evidence="3">TK19036</strain>
    </source>
</reference>
<feature type="domain" description="WYL" evidence="1">
    <location>
        <begin position="127"/>
        <end position="191"/>
    </location>
</feature>
<evidence type="ECO:0000259" key="2">
    <source>
        <dbReference type="Pfam" id="PF25583"/>
    </source>
</evidence>
<dbReference type="PANTHER" id="PTHR34580">
    <property type="match status" value="1"/>
</dbReference>
<accession>A0AA49GLY0</accession>
<organism evidence="3">
    <name type="scientific">Roseihalotalea indica</name>
    <dbReference type="NCBI Taxonomy" id="2867963"/>
    <lineage>
        <taxon>Bacteria</taxon>
        <taxon>Pseudomonadati</taxon>
        <taxon>Bacteroidota</taxon>
        <taxon>Cytophagia</taxon>
        <taxon>Cytophagales</taxon>
        <taxon>Catalimonadaceae</taxon>
        <taxon>Roseihalotalea</taxon>
    </lineage>
</organism>
<dbReference type="Pfam" id="PF13280">
    <property type="entry name" value="WYL"/>
    <property type="match status" value="1"/>
</dbReference>
<dbReference type="PIRSF" id="PIRSF016838">
    <property type="entry name" value="PafC"/>
    <property type="match status" value="1"/>
</dbReference>
<reference evidence="3" key="2">
    <citation type="journal article" date="2024" name="Antonie Van Leeuwenhoek">
        <title>Roseihalotalea indica gen. nov., sp. nov., a halophilic Bacteroidetes from mesopelagic Southwest Indian Ocean with higher carbohydrate metabolic potential.</title>
        <authorList>
            <person name="Chen B."/>
            <person name="Zhang M."/>
            <person name="Lin D."/>
            <person name="Ye J."/>
            <person name="Tang K."/>
        </authorList>
    </citation>
    <scope>NUCLEOTIDE SEQUENCE</scope>
    <source>
        <strain evidence="3">TK19036</strain>
    </source>
</reference>
<dbReference type="InterPro" id="IPR057727">
    <property type="entry name" value="WCX_dom"/>
</dbReference>
<dbReference type="PANTHER" id="PTHR34580:SF1">
    <property type="entry name" value="PROTEIN PAFC"/>
    <property type="match status" value="1"/>
</dbReference>
<dbReference type="InterPro" id="IPR028349">
    <property type="entry name" value="PafC-like"/>
</dbReference>
<dbReference type="InterPro" id="IPR051534">
    <property type="entry name" value="CBASS_pafABC_assoc_protein"/>
</dbReference>
<evidence type="ECO:0000259" key="1">
    <source>
        <dbReference type="Pfam" id="PF13280"/>
    </source>
</evidence>